<organism evidence="1">
    <name type="scientific">marine sediment metagenome</name>
    <dbReference type="NCBI Taxonomy" id="412755"/>
    <lineage>
        <taxon>unclassified sequences</taxon>
        <taxon>metagenomes</taxon>
        <taxon>ecological metagenomes</taxon>
    </lineage>
</organism>
<reference evidence="1" key="1">
    <citation type="journal article" date="2015" name="Nature">
        <title>Complex archaea that bridge the gap between prokaryotes and eukaryotes.</title>
        <authorList>
            <person name="Spang A."/>
            <person name="Saw J.H."/>
            <person name="Jorgensen S.L."/>
            <person name="Zaremba-Niedzwiedzka K."/>
            <person name="Martijn J."/>
            <person name="Lind A.E."/>
            <person name="van Eijk R."/>
            <person name="Schleper C."/>
            <person name="Guy L."/>
            <person name="Ettema T.J."/>
        </authorList>
    </citation>
    <scope>NUCLEOTIDE SEQUENCE</scope>
</reference>
<sequence length="110" mass="12872">MKKTNVVLCRFDRDRGKTPEWVLKADKEGPPEDLDLVGSERGYHCEFCGTDLDYGKEINYENRIYCETCFDERRCKHPQTHLYDGKLKHLPSPSLCACCLILELMDRLKE</sequence>
<proteinExistence type="predicted"/>
<dbReference type="EMBL" id="LAZR01012198">
    <property type="protein sequence ID" value="KKM28064.1"/>
    <property type="molecule type" value="Genomic_DNA"/>
</dbReference>
<comment type="caution">
    <text evidence="1">The sequence shown here is derived from an EMBL/GenBank/DDBJ whole genome shotgun (WGS) entry which is preliminary data.</text>
</comment>
<evidence type="ECO:0000313" key="1">
    <source>
        <dbReference type="EMBL" id="KKM28064.1"/>
    </source>
</evidence>
<dbReference type="AlphaFoldDB" id="A0A0F9J6P3"/>
<protein>
    <submittedName>
        <fullName evidence="1">Uncharacterized protein</fullName>
    </submittedName>
</protein>
<gene>
    <name evidence="1" type="ORF">LCGC14_1568450</name>
</gene>
<accession>A0A0F9J6P3</accession>
<name>A0A0F9J6P3_9ZZZZ</name>